<evidence type="ECO:0000313" key="2">
    <source>
        <dbReference type="EMBL" id="MZL68842.1"/>
    </source>
</evidence>
<dbReference type="GO" id="GO:0003677">
    <property type="term" value="F:DNA binding"/>
    <property type="evidence" value="ECO:0007669"/>
    <property type="project" value="UniProtKB-KW"/>
</dbReference>
<dbReference type="CDD" id="cd00093">
    <property type="entry name" value="HTH_XRE"/>
    <property type="match status" value="1"/>
</dbReference>
<dbReference type="Pfam" id="PF13443">
    <property type="entry name" value="HTH_26"/>
    <property type="match status" value="1"/>
</dbReference>
<comment type="caution">
    <text evidence="3">The sequence shown here is derived from an EMBL/GenBank/DDBJ whole genome shotgun (WGS) entry which is preliminary data.</text>
</comment>
<dbReference type="RefSeq" id="WP_143161591.1">
    <property type="nucleotide sequence ID" value="NZ_FQVY01000002.1"/>
</dbReference>
<reference evidence="2 5" key="3">
    <citation type="journal article" date="2019" name="Nat. Med.">
        <title>A library of human gut bacterial isolates paired with longitudinal multiomics data enables mechanistic microbiome research.</title>
        <authorList>
            <person name="Poyet M."/>
            <person name="Groussin M."/>
            <person name="Gibbons S.M."/>
            <person name="Avila-Pacheco J."/>
            <person name="Jiang X."/>
            <person name="Kearney S.M."/>
            <person name="Perrotta A.R."/>
            <person name="Berdy B."/>
            <person name="Zhao S."/>
            <person name="Lieberman T.D."/>
            <person name="Swanson P.K."/>
            <person name="Smith M."/>
            <person name="Roesemann S."/>
            <person name="Alexander J.E."/>
            <person name="Rich S.A."/>
            <person name="Livny J."/>
            <person name="Vlamakis H."/>
            <person name="Clish C."/>
            <person name="Bullock K."/>
            <person name="Deik A."/>
            <person name="Scott J."/>
            <person name="Pierce K.A."/>
            <person name="Xavier R.J."/>
            <person name="Alm E.J."/>
        </authorList>
    </citation>
    <scope>NUCLEOTIDE SEQUENCE [LARGE SCALE GENOMIC DNA]</scope>
    <source>
        <strain evidence="2 5">BIOML-A2</strain>
    </source>
</reference>
<gene>
    <name evidence="2" type="ORF">GT747_03510</name>
    <name evidence="3" type="ORF">SAMN05444424_1388</name>
</gene>
<dbReference type="Proteomes" id="UP000474718">
    <property type="component" value="Unassembled WGS sequence"/>
</dbReference>
<dbReference type="EMBL" id="WWVX01000002">
    <property type="protein sequence ID" value="MZL68842.1"/>
    <property type="molecule type" value="Genomic_DNA"/>
</dbReference>
<sequence length="105" mass="12512">MNFLEKLCYLMEKNKLNRHSLSVACGIPYNTINSWYKQGYEGLKLTSLRKLADFFDTSLDFWVKDGPIEELELDEEVARFLEEYRQLSESDRKVVRETARRLLKK</sequence>
<evidence type="ECO:0000259" key="1">
    <source>
        <dbReference type="Pfam" id="PF13443"/>
    </source>
</evidence>
<accession>A0AAQ1RVT4</accession>
<keyword evidence="3" id="KW-0238">DNA-binding</keyword>
<name>A0AAQ1RVT4_9FIRM</name>
<reference evidence="3" key="2">
    <citation type="submission" date="2016-11" db="EMBL/GenBank/DDBJ databases">
        <authorList>
            <person name="Varghese N."/>
            <person name="Submissions S."/>
        </authorList>
    </citation>
    <scope>NUCLEOTIDE SEQUENCE</scope>
    <source>
        <strain evidence="3">DSM 4029</strain>
    </source>
</reference>
<dbReference type="InterPro" id="IPR010982">
    <property type="entry name" value="Lambda_DNA-bd_dom_sf"/>
</dbReference>
<dbReference type="Gene3D" id="1.10.260.40">
    <property type="entry name" value="lambda repressor-like DNA-binding domains"/>
    <property type="match status" value="1"/>
</dbReference>
<dbReference type="SUPFAM" id="SSF47413">
    <property type="entry name" value="lambda repressor-like DNA-binding domains"/>
    <property type="match status" value="1"/>
</dbReference>
<evidence type="ECO:0000313" key="5">
    <source>
        <dbReference type="Proteomes" id="UP000474718"/>
    </source>
</evidence>
<feature type="domain" description="HTH cro/C1-type" evidence="1">
    <location>
        <begin position="6"/>
        <end position="59"/>
    </location>
</feature>
<evidence type="ECO:0000313" key="4">
    <source>
        <dbReference type="Proteomes" id="UP000184089"/>
    </source>
</evidence>
<dbReference type="AlphaFoldDB" id="A0AAQ1RVT4"/>
<dbReference type="InterPro" id="IPR001387">
    <property type="entry name" value="Cro/C1-type_HTH"/>
</dbReference>
<evidence type="ECO:0000313" key="3">
    <source>
        <dbReference type="EMBL" id="SHG07856.1"/>
    </source>
</evidence>
<keyword evidence="5" id="KW-1185">Reference proteome</keyword>
<reference evidence="4" key="1">
    <citation type="submission" date="2016-11" db="EMBL/GenBank/DDBJ databases">
        <authorList>
            <person name="Jaros S."/>
            <person name="Januszkiewicz K."/>
            <person name="Wedrychowicz H."/>
        </authorList>
    </citation>
    <scope>NUCLEOTIDE SEQUENCE [LARGE SCALE GENOMIC DNA]</scope>
    <source>
        <strain evidence="4">DSM 4029</strain>
    </source>
</reference>
<dbReference type="EMBL" id="FQVY01000002">
    <property type="protein sequence ID" value="SHG07856.1"/>
    <property type="molecule type" value="Genomic_DNA"/>
</dbReference>
<protein>
    <submittedName>
        <fullName evidence="3">Cro/C1-type HTH DNA-binding domain-containing protein</fullName>
    </submittedName>
    <submittedName>
        <fullName evidence="2">Helix-turn-helix domain-containing protein</fullName>
    </submittedName>
</protein>
<organism evidence="3 4">
    <name type="scientific">Bittarella massiliensis</name>
    <name type="common">ex Durand et al. 2017</name>
    <dbReference type="NCBI Taxonomy" id="1720313"/>
    <lineage>
        <taxon>Bacteria</taxon>
        <taxon>Bacillati</taxon>
        <taxon>Bacillota</taxon>
        <taxon>Clostridia</taxon>
        <taxon>Eubacteriales</taxon>
        <taxon>Oscillospiraceae</taxon>
        <taxon>Bittarella (ex Durand et al. 2017)</taxon>
    </lineage>
</organism>
<dbReference type="Proteomes" id="UP000184089">
    <property type="component" value="Unassembled WGS sequence"/>
</dbReference>
<proteinExistence type="predicted"/>